<dbReference type="EMBL" id="JASPKZ010003867">
    <property type="protein sequence ID" value="KAJ9591500.1"/>
    <property type="molecule type" value="Genomic_DNA"/>
</dbReference>
<accession>A0AAD8A2L6</accession>
<proteinExistence type="predicted"/>
<reference evidence="1" key="2">
    <citation type="submission" date="2023-05" db="EMBL/GenBank/DDBJ databases">
        <authorList>
            <person name="Fouks B."/>
        </authorList>
    </citation>
    <scope>NUCLEOTIDE SEQUENCE</scope>
    <source>
        <strain evidence="1">Stay&amp;Tobe</strain>
        <tissue evidence="1">Testes</tissue>
    </source>
</reference>
<keyword evidence="2" id="KW-1185">Reference proteome</keyword>
<name>A0AAD8A2L6_DIPPU</name>
<dbReference type="Proteomes" id="UP001233999">
    <property type="component" value="Unassembled WGS sequence"/>
</dbReference>
<feature type="non-terminal residue" evidence="1">
    <location>
        <position position="1"/>
    </location>
</feature>
<dbReference type="AlphaFoldDB" id="A0AAD8A2L6"/>
<feature type="non-terminal residue" evidence="1">
    <location>
        <position position="56"/>
    </location>
</feature>
<comment type="caution">
    <text evidence="1">The sequence shown here is derived from an EMBL/GenBank/DDBJ whole genome shotgun (WGS) entry which is preliminary data.</text>
</comment>
<evidence type="ECO:0000313" key="2">
    <source>
        <dbReference type="Proteomes" id="UP001233999"/>
    </source>
</evidence>
<sequence length="56" mass="6142">SGRIQSLGRCVTELVAVRAYSRACGVSLWRGRAYSKSVWRCANRLGPNTELVAVCN</sequence>
<reference evidence="1" key="1">
    <citation type="journal article" date="2023" name="IScience">
        <title>Live-bearing cockroach genome reveals convergent evolutionary mechanisms linked to viviparity in insects and beyond.</title>
        <authorList>
            <person name="Fouks B."/>
            <person name="Harrison M.C."/>
            <person name="Mikhailova A.A."/>
            <person name="Marchal E."/>
            <person name="English S."/>
            <person name="Carruthers M."/>
            <person name="Jennings E.C."/>
            <person name="Chiamaka E.L."/>
            <person name="Frigard R.A."/>
            <person name="Pippel M."/>
            <person name="Attardo G.M."/>
            <person name="Benoit J.B."/>
            <person name="Bornberg-Bauer E."/>
            <person name="Tobe S.S."/>
        </authorList>
    </citation>
    <scope>NUCLEOTIDE SEQUENCE</scope>
    <source>
        <strain evidence="1">Stay&amp;Tobe</strain>
    </source>
</reference>
<gene>
    <name evidence="1" type="ORF">L9F63_001986</name>
</gene>
<protein>
    <submittedName>
        <fullName evidence="1">Uncharacterized protein</fullName>
    </submittedName>
</protein>
<organism evidence="1 2">
    <name type="scientific">Diploptera punctata</name>
    <name type="common">Pacific beetle cockroach</name>
    <dbReference type="NCBI Taxonomy" id="6984"/>
    <lineage>
        <taxon>Eukaryota</taxon>
        <taxon>Metazoa</taxon>
        <taxon>Ecdysozoa</taxon>
        <taxon>Arthropoda</taxon>
        <taxon>Hexapoda</taxon>
        <taxon>Insecta</taxon>
        <taxon>Pterygota</taxon>
        <taxon>Neoptera</taxon>
        <taxon>Polyneoptera</taxon>
        <taxon>Dictyoptera</taxon>
        <taxon>Blattodea</taxon>
        <taxon>Blaberoidea</taxon>
        <taxon>Blaberidae</taxon>
        <taxon>Diplopterinae</taxon>
        <taxon>Diploptera</taxon>
    </lineage>
</organism>
<evidence type="ECO:0000313" key="1">
    <source>
        <dbReference type="EMBL" id="KAJ9591500.1"/>
    </source>
</evidence>